<dbReference type="Proteomes" id="UP000292781">
    <property type="component" value="Unassembled WGS sequence"/>
</dbReference>
<proteinExistence type="predicted"/>
<dbReference type="AlphaFoldDB" id="A0A4Q9VRC2"/>
<accession>A0A4Q9VRC2</accession>
<keyword evidence="5 6" id="KW-0472">Membrane</keyword>
<evidence type="ECO:0000256" key="5">
    <source>
        <dbReference type="ARBA" id="ARBA00023136"/>
    </source>
</evidence>
<dbReference type="RefSeq" id="WP_131309444.1">
    <property type="nucleotide sequence ID" value="NZ_SJFN01000014.1"/>
</dbReference>
<organism evidence="7 8">
    <name type="scientific">Siculibacillus lacustris</name>
    <dbReference type="NCBI Taxonomy" id="1549641"/>
    <lineage>
        <taxon>Bacteria</taxon>
        <taxon>Pseudomonadati</taxon>
        <taxon>Pseudomonadota</taxon>
        <taxon>Alphaproteobacteria</taxon>
        <taxon>Hyphomicrobiales</taxon>
        <taxon>Ancalomicrobiaceae</taxon>
        <taxon>Siculibacillus</taxon>
    </lineage>
</organism>
<reference evidence="7 8" key="1">
    <citation type="submission" date="2019-02" db="EMBL/GenBank/DDBJ databases">
        <title>Siculibacillus lacustris gen. nov., sp. nov., a new rosette-forming bacterium isolated from a freshwater crater lake (Lake St. Ana, Romania).</title>
        <authorList>
            <person name="Felfoldi T."/>
            <person name="Marton Z."/>
            <person name="Szabo A."/>
            <person name="Mentes A."/>
            <person name="Boka K."/>
            <person name="Marialigeti K."/>
            <person name="Mathe I."/>
            <person name="Koncz M."/>
            <person name="Schumann P."/>
            <person name="Toth E."/>
        </authorList>
    </citation>
    <scope>NUCLEOTIDE SEQUENCE [LARGE SCALE GENOMIC DNA]</scope>
    <source>
        <strain evidence="7 8">SA-279</strain>
    </source>
</reference>
<gene>
    <name evidence="7" type="ORF">EYW49_10725</name>
</gene>
<evidence type="ECO:0000313" key="8">
    <source>
        <dbReference type="Proteomes" id="UP000292781"/>
    </source>
</evidence>
<sequence length="220" mass="23770">MDRFALDAAHMLAGGMVLVSFMLLYQNRMFGLLNVYALHAVVLSLSVAWQAHVQDAPHLWVTATIAVVLKAIVIPVALRRMVIRLGVHRTIETVGGIGPTMLMGIGLVALSMVVMLHAAADADPIAREDLALALSVILLGLLMMVTRHNAVSQIVGFMSLENGLILAATGARGMPLVVEISIAFSVLVAFIVIGVFLFRIRERFDSVDTQAIDDYRGGRE</sequence>
<feature type="transmembrane region" description="Helical" evidence="6">
    <location>
        <begin position="6"/>
        <end position="25"/>
    </location>
</feature>
<evidence type="ECO:0000256" key="4">
    <source>
        <dbReference type="ARBA" id="ARBA00022989"/>
    </source>
</evidence>
<dbReference type="GO" id="GO:0005886">
    <property type="term" value="C:plasma membrane"/>
    <property type="evidence" value="ECO:0007669"/>
    <property type="project" value="UniProtKB-SubCell"/>
</dbReference>
<feature type="transmembrane region" description="Helical" evidence="6">
    <location>
        <begin position="154"/>
        <end position="174"/>
    </location>
</feature>
<feature type="transmembrane region" description="Helical" evidence="6">
    <location>
        <begin position="32"/>
        <end position="52"/>
    </location>
</feature>
<dbReference type="PANTHER" id="PTHR38601:SF1">
    <property type="entry name" value="HYDROGENASE-4 COMPONENT E"/>
    <property type="match status" value="1"/>
</dbReference>
<evidence type="ECO:0000313" key="7">
    <source>
        <dbReference type="EMBL" id="TBW37577.1"/>
    </source>
</evidence>
<name>A0A4Q9VRC2_9HYPH</name>
<dbReference type="EMBL" id="SJFN01000014">
    <property type="protein sequence ID" value="TBW37577.1"/>
    <property type="molecule type" value="Genomic_DNA"/>
</dbReference>
<keyword evidence="2" id="KW-1003">Cell membrane</keyword>
<keyword evidence="4 6" id="KW-1133">Transmembrane helix</keyword>
<protein>
    <submittedName>
        <fullName evidence="7">Hydrogenase-4 component E</fullName>
    </submittedName>
</protein>
<evidence type="ECO:0000256" key="1">
    <source>
        <dbReference type="ARBA" id="ARBA00004651"/>
    </source>
</evidence>
<dbReference type="PANTHER" id="PTHR38601">
    <property type="entry name" value="HYDROGENASE-4 COMPONENT E"/>
    <property type="match status" value="1"/>
</dbReference>
<feature type="transmembrane region" description="Helical" evidence="6">
    <location>
        <begin position="180"/>
        <end position="198"/>
    </location>
</feature>
<evidence type="ECO:0000256" key="3">
    <source>
        <dbReference type="ARBA" id="ARBA00022692"/>
    </source>
</evidence>
<evidence type="ECO:0000256" key="6">
    <source>
        <dbReference type="SAM" id="Phobius"/>
    </source>
</evidence>
<keyword evidence="8" id="KW-1185">Reference proteome</keyword>
<evidence type="ECO:0000256" key="2">
    <source>
        <dbReference type="ARBA" id="ARBA00022475"/>
    </source>
</evidence>
<feature type="transmembrane region" description="Helical" evidence="6">
    <location>
        <begin position="58"/>
        <end position="78"/>
    </location>
</feature>
<feature type="transmembrane region" description="Helical" evidence="6">
    <location>
        <begin position="130"/>
        <end position="147"/>
    </location>
</feature>
<dbReference type="InterPro" id="IPR038730">
    <property type="entry name" value="HyfE-like"/>
</dbReference>
<feature type="transmembrane region" description="Helical" evidence="6">
    <location>
        <begin position="99"/>
        <end position="118"/>
    </location>
</feature>
<comment type="subcellular location">
    <subcellularLocation>
        <location evidence="1">Cell membrane</location>
        <topology evidence="1">Multi-pass membrane protein</topology>
    </subcellularLocation>
</comment>
<comment type="caution">
    <text evidence="7">The sequence shown here is derived from an EMBL/GenBank/DDBJ whole genome shotgun (WGS) entry which is preliminary data.</text>
</comment>
<keyword evidence="3 6" id="KW-0812">Transmembrane</keyword>
<dbReference type="OrthoDB" id="8444465at2"/>